<dbReference type="EMBL" id="JAAEEH010000015">
    <property type="protein sequence ID" value="NDL67501.1"/>
    <property type="molecule type" value="Genomic_DNA"/>
</dbReference>
<dbReference type="SUPFAM" id="SSF53822">
    <property type="entry name" value="Periplasmic binding protein-like I"/>
    <property type="match status" value="1"/>
</dbReference>
<keyword evidence="7" id="KW-1185">Reference proteome</keyword>
<comment type="subcellular location">
    <subcellularLocation>
        <location evidence="1">Cell envelope</location>
    </subcellularLocation>
</comment>
<feature type="domain" description="Periplasmic binding protein" evidence="5">
    <location>
        <begin position="57"/>
        <end position="315"/>
    </location>
</feature>
<feature type="region of interest" description="Disordered" evidence="3">
    <location>
        <begin position="27"/>
        <end position="49"/>
    </location>
</feature>
<dbReference type="PANTHER" id="PTHR30036:SF1">
    <property type="entry name" value="D-XYLOSE-BINDING PERIPLASMIC PROTEIN"/>
    <property type="match status" value="1"/>
</dbReference>
<dbReference type="RefSeq" id="WP_162370228.1">
    <property type="nucleotide sequence ID" value="NZ_JAAEEH010000015.1"/>
</dbReference>
<evidence type="ECO:0000313" key="6">
    <source>
        <dbReference type="EMBL" id="NDL67501.1"/>
    </source>
</evidence>
<dbReference type="InterPro" id="IPR028082">
    <property type="entry name" value="Peripla_BP_I"/>
</dbReference>
<dbReference type="GO" id="GO:0030246">
    <property type="term" value="F:carbohydrate binding"/>
    <property type="evidence" value="ECO:0007669"/>
    <property type="project" value="TreeGrafter"/>
</dbReference>
<evidence type="ECO:0000256" key="1">
    <source>
        <dbReference type="ARBA" id="ARBA00004196"/>
    </source>
</evidence>
<accession>A0A7X5KM28</accession>
<evidence type="ECO:0000259" key="5">
    <source>
        <dbReference type="Pfam" id="PF13407"/>
    </source>
</evidence>
<dbReference type="InterPro" id="IPR050555">
    <property type="entry name" value="Bact_Solute-Bind_Prot2"/>
</dbReference>
<name>A0A7X5KM28_9FIRM</name>
<gene>
    <name evidence="6" type="ORF">GXN74_07060</name>
</gene>
<keyword evidence="2 4" id="KW-0732">Signal</keyword>
<sequence>MQKKRKMKLLALVMVLMLSVGVFSGCSEKGGETPDTGEGNGTTSGETAAGGEEKVVIGISLGTSKEERWQREIKMFQDYAVEKGVEVVIQSAEDEAQKQMSQAENLISQGVDVLIVQALDSEAAGSIVASAHEADIPVIAYDRLVRNGDLDYYVTFDSVKVGEVQAQFVVEQAPKGNYIWLKGGPEDFNAHLVYEGHKNILQPYIDRGDINIVLEQWCRGWDPKEALMHTENGLTLANNDVQAVIASNDGTAGGAIQALTAQGLAGKVPIAGQDADIAAAQRIVEGTQTGTVYKPLQMLNSAAMEVAIALANGKDPATELDASLGRWIQLDNGTKMVDSFSVDVVAVDKDNIVDVLIKSGFHKLEDVYRNVPQDQWPEVN</sequence>
<proteinExistence type="predicted"/>
<evidence type="ECO:0000256" key="4">
    <source>
        <dbReference type="SAM" id="SignalP"/>
    </source>
</evidence>
<feature type="chain" id="PRO_5038919758" evidence="4">
    <location>
        <begin position="25"/>
        <end position="380"/>
    </location>
</feature>
<feature type="signal peptide" evidence="4">
    <location>
        <begin position="1"/>
        <end position="24"/>
    </location>
</feature>
<dbReference type="PANTHER" id="PTHR30036">
    <property type="entry name" value="D-XYLOSE-BINDING PERIPLASMIC PROTEIN"/>
    <property type="match status" value="1"/>
</dbReference>
<dbReference type="PROSITE" id="PS51257">
    <property type="entry name" value="PROKAR_LIPOPROTEIN"/>
    <property type="match status" value="1"/>
</dbReference>
<evidence type="ECO:0000256" key="2">
    <source>
        <dbReference type="ARBA" id="ARBA00022729"/>
    </source>
</evidence>
<evidence type="ECO:0000313" key="7">
    <source>
        <dbReference type="Proteomes" id="UP000461585"/>
    </source>
</evidence>
<organism evidence="6 7">
    <name type="scientific">Anaerotalea alkaliphila</name>
    <dbReference type="NCBI Taxonomy" id="2662126"/>
    <lineage>
        <taxon>Bacteria</taxon>
        <taxon>Bacillati</taxon>
        <taxon>Bacillota</taxon>
        <taxon>Clostridia</taxon>
        <taxon>Eubacteriales</taxon>
        <taxon>Anaerotalea</taxon>
    </lineage>
</organism>
<dbReference type="Gene3D" id="3.40.50.2300">
    <property type="match status" value="2"/>
</dbReference>
<comment type="caution">
    <text evidence="6">The sequence shown here is derived from an EMBL/GenBank/DDBJ whole genome shotgun (WGS) entry which is preliminary data.</text>
</comment>
<dbReference type="Pfam" id="PF13407">
    <property type="entry name" value="Peripla_BP_4"/>
    <property type="match status" value="1"/>
</dbReference>
<dbReference type="Proteomes" id="UP000461585">
    <property type="component" value="Unassembled WGS sequence"/>
</dbReference>
<dbReference type="GO" id="GO:0030288">
    <property type="term" value="C:outer membrane-bounded periplasmic space"/>
    <property type="evidence" value="ECO:0007669"/>
    <property type="project" value="TreeGrafter"/>
</dbReference>
<evidence type="ECO:0000256" key="3">
    <source>
        <dbReference type="SAM" id="MobiDB-lite"/>
    </source>
</evidence>
<dbReference type="AlphaFoldDB" id="A0A7X5KM28"/>
<protein>
    <submittedName>
        <fullName evidence="6">Sugar ABC transporter substrate-binding protein</fullName>
    </submittedName>
</protein>
<dbReference type="CDD" id="cd19992">
    <property type="entry name" value="PBP1_ABC_xylose_binding-like"/>
    <property type="match status" value="1"/>
</dbReference>
<reference evidence="6 7" key="1">
    <citation type="submission" date="2020-01" db="EMBL/GenBank/DDBJ databases">
        <title>Anaeroalcalibacter tamaniensis gen. nov., sp. nov., moderately halophilic strictly anaerobic fermenter bacterium from mud volcano of Taman peninsula.</title>
        <authorList>
            <person name="Frolova A."/>
            <person name="Merkel A.Y."/>
            <person name="Slobodkin A.I."/>
        </authorList>
    </citation>
    <scope>NUCLEOTIDE SEQUENCE [LARGE SCALE GENOMIC DNA]</scope>
    <source>
        <strain evidence="6 7">F-3ap</strain>
    </source>
</reference>
<dbReference type="InterPro" id="IPR025997">
    <property type="entry name" value="SBP_2_dom"/>
</dbReference>